<keyword evidence="14" id="KW-1185">Reference proteome</keyword>
<feature type="region of interest" description="N-terminal hotdog fold" evidence="8">
    <location>
        <begin position="1253"/>
        <end position="1373"/>
    </location>
</feature>
<evidence type="ECO:0000256" key="1">
    <source>
        <dbReference type="ARBA" id="ARBA00004496"/>
    </source>
</evidence>
<dbReference type="Gene3D" id="1.10.1240.100">
    <property type="match status" value="5"/>
</dbReference>
<dbReference type="EMBL" id="JAAIYO010000010">
    <property type="protein sequence ID" value="MBE4751859.1"/>
    <property type="molecule type" value="Genomic_DNA"/>
</dbReference>
<reference evidence="13 14" key="1">
    <citation type="submission" date="2020-02" db="EMBL/GenBank/DDBJ databases">
        <authorList>
            <person name="Babadi Z.K."/>
            <person name="Risdian C."/>
            <person name="Ebrahimipour G.H."/>
            <person name="Wink J."/>
        </authorList>
    </citation>
    <scope>NUCLEOTIDE SEQUENCE [LARGE SCALE GENOMIC DNA]</scope>
    <source>
        <strain evidence="13 14">ZKHCc1 1396</strain>
    </source>
</reference>
<evidence type="ECO:0000256" key="3">
    <source>
        <dbReference type="ARBA" id="ARBA00022450"/>
    </source>
</evidence>
<dbReference type="PANTHER" id="PTHR43775:SF37">
    <property type="entry name" value="SI:DKEY-61P9.11"/>
    <property type="match status" value="1"/>
</dbReference>
<dbReference type="Gene3D" id="3.40.50.720">
    <property type="entry name" value="NAD(P)-binding Rossmann-like Domain"/>
    <property type="match status" value="3"/>
</dbReference>
<sequence length="6632" mass="710600">MLVQRLESQVRRVPGRTAIVFGEQQITFASLWADITALGASLAKLGVGPGTSVAALVDNRPEFITLFFAVALRGATLVPLNPASKESELIFFLRVSGASQVLTDGDHLALCERTCAQLAHRPGLITLGVEGHAAPRYETLLREGAEDAAKASGPRVEHDGPLVCLFSSGSTGKPKRVLRTQRNYLFELDGFQALTNVSAKDRVLCSIPLYHSHGIGSCILPSLCVGAPLIILEPVSSRTGEGDVLFLQKLHRMVELIRAERITLFPSIPYVLRAMAEDPELDGKALASVRLCFSSGNFLAPSVYEAFLAKFSLPIRQIYGCSEGGAVAINMAKGRKFEPPSVGRPLPGIELRLVDDEDKPVPVGTVGEVMIRSEGLTAGYADLPELTAEAFRDGFFRSGDLGVMNRDGRLTITGRKKLLIDTGGKKVDPFEVEAVLTQHPLVSEAVVLGVPVPSGNEIIKAVVVTRGPCDKAVLSAWCLEHLSDFKVPKIIELRDRIPKSPTGKILRKEMLSQASVVDELRTLMFGILRQGLAATDRERTSFQSFGIDSITIVELNAMLEEHFGPLPKTLFFEHDNFADLLDYLRKTHPERFAALVAELGANEAPAAPTPAPAAPVTAPPVVATGAPLAQAPKAEDVPSDAIAIVGISGRYPQAATLEAFWKLLAEGRDCVVEIPQERWDHTRYYDAQRGATGKTYAKWGGFLDGVDQFDAALFEVSPREAEVMDPQERLFLETAWTALEDAGYPRSAFVGGRDARNPVGVFVGVMWGEYQLLGAEDMARGQPGRSPKAHYWSIANRVSYFFNLHGPSMAVDTACSSSLTAIHLACDSLRAGECELALAGGVNLSLHPAKYLKMADDQFASSDGRCRSFGAGGDGYVPGEGVGAVVLKRLDTALRDGDPIHAVIRATAINHGGRTRGFTVPSPQAQGNVVARAFEKAGVSPETVSYIEAHGTGTSLGDPIEIRGLGFVFERATERKQFCAIGSVKSNIGHLEAAAGIAGLTKLVLQLQHGQLAPSLHAAEPNPHIDFAATPFALQRELGVWKRPTVVVDGVARELPRRAGLSSFGAGGANAHLLVEEAPRRAPPEATSGPVLVVLSARSVAQLKGSARALRDFLGAGGVKPGLRELAYTLQAGREALEERLAVVVEDVAELLRELTAVVEGTAPGARTWRGRAPVPAGQGEVSLDALPTDVEGLSALARQWAAGSRVAWASLYGAARPQRVSLPTYVFDRQSFWVRRAPETLAPVPAPRTALHPLLERFSSRLGEQRFSTRLSQDAWFLRDHRIDGERVLPAAAMLEMARAAGSLSGEGEVRALTDVSFLQPVVVPESGRELHVRLVPGAAPGSIRFEILTVADDGERLLHARGRLEVSSTEPESSVLELAAVRARARPSLTPTALYARFTEKQLAYGPTFQVVNGLWRDGDAVLALLELTPEVAGSATAFGLQPALLDGALQALQGFFDTYAETLVPVSLDRLRVLAPLGTRCFVYLTPSRDEAVRRAAGVHRHDLVLAREDGTVVATLSGVTLKAWRRETSAALGVYRAEWRAASPVGGDSASLPADTVLVEAGEGTLDALAKGRKDVLFLRAGQALPQLDGRVLQASDAEDLALLLKQWRAEGRSPSAVVLALRAEDAESETRAWARHGFDVLFALARALRELPSAAALRVLVVLPVLDGAEGVAPPFSGLAAFARTWTLERPDVRVKVLAADAAARASSAWAATLRAELAEEGDTEVLLRGDQRLTRGSSAVTPPAELEAFRARKGSVYLVTGGAGGLGLLTAGFLAEHGAGTLVLSGRSEASAIQREAFTALEAKGARVEYVRADVSVADDARRLIEELKARHGRLDGVVHSAGVLRDAFLLHKTRESAEPVLGPKVDGTVLLDVLTADQDLQFFLLYSSVTGRLGNVGQADYAFANGFQDDFAEARAREVAAGRRQGRTLAVAWPLWADGGMQPGAEALAAIREATGLVPLDTVSAFQVLSQALVSGPCAITVAKGDLGRFQEALHPRPAPGPAAATPVASSGVSDAWLRERTERYLREALAQEAGISADAIDGAVPLERYGITSIMVLALNGLLERHFGALSKTLFYEYETLHELAGYFLTRHREALGALFRDEAPAAASTSPGVSRPMPTTVVSPRVAVERAPASPDGDEPIAIIGLAGRFPKADGIDAFWDVLKAGLDCVTEVPADRWDLDGFYAPARDTVGRSYGKWGGFLDGVDCFDPLFFNISPREAELMDPNERLFLQAAWHTLEDAGYTRAGLRNERVGVFAGVMYSEYPLWNVDAPNRLRQGAPPAAVANRVSFFMDFHGPSLVVDTMCSSSLTALFLACESLHRGHATVALAGGVNLSVHPNKYLQLAHGNFLASDGRCHSFGADGDGYVPGEGVGAVLLKPLSRALADGDHIHGVLRGVSVNHGGRANGYTVPSPNAQAALIRQTLERAGVEPAAISYVEAHGTGTSLGDPIEITGLCKAFEAPEVEAAPTCAIGSVKSNVGHLEAAAGIAGLAKVLLQMKHGQLAPSLHSATLNPNIRFERTPFFVPQTLQPWASRGTPRLASLSSFGAGGSNAHALIEEHLPAEETACGDVPPVFLFSARDGERLRELVRTWVAFLDRQGPSTPVLMEQVAHALQTGREALDERLAVVCKDLGELRARLSRWVKGEAAAGEVLVGRGSREKRDLGGLLGGPTGAAFLRMLVEQREWEKLAGAWVSGAEVDWLLGRGQRMPRRLSLPVYPFARERYWVPAEVEAPAEDAASTTARLLSRLEWARVSAPAAVESVAPAALLVLAATQALRDAFLAARPASSGTTFVFASPGVEFREVTADDYVIDPEHPEHFSRVLAALKARGLVSVSIVNGWAWETADDAQAVDSLTATDDTARLALTVLPAASLASAIGSADKAGLVGFTLLVREGAGWTGALAASASALHPALRMAWPETPVRAVRVTGGDAGRAASQLLAELRHAPSGLAETLYRDDVRYERRLASWRAGATLPTPLRKGGVYLVTGGLGALGYVLATHLAQRYQAKLCLLGRSELDAPRQARMDALRAAGADPMYLACDAGDEAALTNAVAQVRECFGALHGVFHCAGLVDGKPLREKSLVQWREALRAKVRGTLALDSATRSVPLDLLVLFSSTSALLGDFGDGDYAVGNRFLDEFMLVREGLRARGERAGRTVTIDWPLWREGAMHLNAGAERLYLETSGMRYLESAEGLACLEEILASGQSQAVVLPRQSTASKKPKATEPARAPAPAAIAAPGEDALEAELKQLVSGLLKIPVARLDPEENLGAFGFDSVGLTRFAQLLSRRFSITVTPTVFFAHSTLRDLRRHLDETHGPALRAQLSSTAPAAATGGDVARAAPVAERASRAVSHDEPIAIIGMGGIFPGGPDLESFWHLLQESRSAITEIPASRWDWRTHYGANVPEERRSNTKWGGFIDGLDRFDARFFRLSPLEAEEMDPQHRLFLQTCWSTLENAGYAVQELSGKKVGVFAGVQFKDYEQLMTARGRSSAHISTGNSHALLVNRVSYLLNLRGPSEAMDTACSSSLVAIHRAVQSLRSGECTMALAGGVSLMMDPFTFVGTSKLGVLSSEGRCKTFDAEANGYVRGEGVGTVLLKPLSKALEDGDHIHAVIRATAVNHGGKAASLTAPNSRAQAELLVDAYERAGIEPETLTYLEAHGTGTALGDPVEVQGILEAFQTLATRRGRALSETHFCALGSVKTNIGHLEPAAGIAGVLKVVLSMTHQTLPGNPELRQPNPLLRLEGTPLYLLRQTQPWVAPRDAAGTVLPRRAGISSFGYGGTNAHVVLEEAMPSLPETRPGQPGPQVFTLSARTPAQLQAYAGRFAEHLRHERATLSHEAAFANLLFTSQVGRSALKERLAVVVSTADALEAALRAFARGEPLPSHAFRGGPDAAAAEGTHFVTGEDALTALARNWVTGREVDWAAEWRTRVPGWKPRRVPLPSYPFESSQHWFEQRTAAPSPEAPAAGTAPVAAAAVSAEVVDRAAVSDRLRADLLAAARQVTKVPEQDLDFDEDLRELGFESITMIEFCKALTKRSGLEVKPDVFFDMGRPSLGALHRYLMERFAGTLATLARPGAAASSQGAVLAPPSTSSLEAREVRASAPARPEPVAIIGMAGAMPQSPDLDSFWEGLEAGRNLITEIPSDRWDWRKFYGDPAKEPGKTTVRWGGFVPDAGDFDAMFFGISAREAELMDPQQRLFLSTVWRAIENAGYRPSELSRGRTGLLVGVAANDYQELQRDFDLDVEAYTATGLAHSILANRISYLLNFNGPSEPVDTACSSSLVAIHRGVELLQAGRCDTVIAGGVNLLLNPRLFIAFSKAGMLSPDGQCKSFDKRANGYVRGEGVGAVVLKSLSRAEKDGDHILAVIRGTAINHGGRAASLTAPNTQAQADLLMAAYTAADVDPASVGYIEAHGTGTALGDPVEVNALKRAFTELHRRQGRTAAPRHYCGLGSVKTNIGHLETAAGIAGIFKVVMGMNRGLLPAHRNFEQLNPLIDLDDSPFFIVDRTQPWRRMSGTDGQSLPRRAGISSFGFGGVNAHVVLEEYVPATRAAAPAAVAGSRLVPLSAKTPEALTASVRQMVELLSRPAQEAPRDPHAEEVLRQGVVDVVARMQDVSPSDVDPAVDLADYGFDRVRLSVLAEALTTRFGVELDLEAVEDAGSVAAIAARLSSLRTPPAGQEGTSLDDLAFTLQEGREPFEERLAVVCSDVAGLLAGWRAFLDGRGAENVLRGRVRKSRDGAAEQERQAERARQCAREGRWTELAGLWVVGTEVDWSLGRAPGSRRRLALPGHPFARERYWISPREPRAVVASTAPAAPGESAFPSRLTGEEFYLRDHVVGGRAILPGVASLELGRAAGASASGRPVRRLRNILWVQPLVASPQPIEVRTEVRPVDGGLAYEVRTKADDGSPVIHAQGTIVLDAAIGEAPARVDLRAVRERCQAVLPRSDTYALFESRGMRYGPSLQTIQTLYSADREALAVLRLPDEARDAGGMVLHPSLMDAALQTVISFPGDSTRMYLPFAVETLTVHGELDPEGHAYARLLDEDRASRRFEVLLLDREGNVRVRFDNLSVRVLKAPTASVEADTSSRVLMVREWRRHEDAAPPAPRALDRVLVLGTGGPLEEALVAALQARGVGPERLTWVRAGDAFRKGPSGFELSPQEPEHFRQLVDALKQGGGLPQTVFHLWADGAWNVGEPSRGLKAGAVLHPLFHLSKALLEARPPEQVTVVHAFHGSAARTQPLSAAIGGFARTLRLENPRLVLRSVSWDDVAGGRDTWTREVAQLLGALDAPGGGTTETRFQAKDAWRPAYVPAIVPEKAVPLRRGGVYLVSGGAGGLGLRFAEHLGRTLGAKLVLAGRSELTPAVSARLEALRASGAQVKYVRADVSSREDVERWVSEARAAFGAIHGVLHAAGLNRDGFLLKKGVGDVDAVLAPKVLGTAYLDECLATEQLDFFALFSSATALLGNVGQADYGYANEFLNAFAEAREAMRQQGTRHGLTVSLNWQLWADGGMAVDADTGAWMFKQAGMRPLTFDVGVAAFEESLRVGAPVVGIFYGDRERILHAFEEEKAPQVSSSPAAPAPTGDAPRSERVIQYLKEVLARTSKTPVARIGADEPLEKYGLDSVLIMGLTRELEAAFGELSKTLFFEYQSLAELAAYFVASHADTLRKMGLTDAVEKAAPVAVPEVTGTVRAPLAVAARTLEATHRPGVREDIAIVGISGRYPEAGSMDELWENLKHGRDCIIEVPPERWDHSKFYDPKKNTKGKAYSKWGGFIRDVDAFDSLYFNISPAEARFMDPQERLFLEVATEALQDAGYTKAGLKGGRVGVYVGLMYSHYQLFAAEESLKGNVMALGFSYASIANRVSYHYDLRGPSLALDTMCSSSLTALHLACHAIWDGECDAALAGGVNVSIHPNKYIMLSEGMFSSSDGRCRSFGEGGDGYVPGEGVGAVLVKPLSKALADGDHIHGIVKGLAINHGGKTNGFSVPNPHAQAELIEDAWRKAGIDPRELGYLEAHGTGTSLGDPIEMTALNRAYRKFGQEKQAIPIGSVKSNVGHLESAAGMVGLSKVLLQMKHGQLVPSIHSSDLNPNIRFDDSPFYVQHEFARWDRRKDAQGVEKPRIAGLSSFGAGGSNAHVVLQEHVADAARAPLAAGPHLIVLSARSDERLRAYAARMARHFRGPASGEALADVAYSLQVGRDALDFRLALVVEDADALVEKLEAFAADGTAQENVFVGSAKRGDASAQPLDDEDAATLMQRWVEKGRLPKLAELWVRGADVAWTALPQARGARRVSLPPYPFARERHWFRPAPMPELGAGPSVLHPLLDAVDAALSLESGLVFQKTFRAEERVVAHHRVAGRTVVPGVALAEMAWAAGLEALGGLSFCLRVLVWLQPLAVGSGTSRARVHVKREKGDPSFEIFTGEGDARVVHAKGRYRLLAPRDGAPRVALDTLRDRLPRVQGPEAFYAGYASIGIEYGDFFRGVTEVRAAGDEALAWVRVPEGSRASGDGYSLHPTLADGALQAISALMPAKAPGTTTVPFSVEEVEVLLPLGEQVFAYVKRAGPDSFNVALINPQGVVCARLREVSIRSLRAAPQASAPVAAPVEGNMAGFFHLPVWVPSH</sequence>
<comment type="pathway">
    <text evidence="2">Antibiotic biosynthesis.</text>
</comment>
<dbReference type="SMART" id="SM00823">
    <property type="entry name" value="PKS_PP"/>
    <property type="match status" value="6"/>
</dbReference>
<evidence type="ECO:0000256" key="8">
    <source>
        <dbReference type="PROSITE-ProRule" id="PRU01363"/>
    </source>
</evidence>
<dbReference type="InterPro" id="IPR025110">
    <property type="entry name" value="AMP-bd_C"/>
</dbReference>
<dbReference type="InterPro" id="IPR049551">
    <property type="entry name" value="PKS_DH_C"/>
</dbReference>
<keyword evidence="5" id="KW-0597">Phosphoprotein</keyword>
<dbReference type="InterPro" id="IPR045851">
    <property type="entry name" value="AMP-bd_C_sf"/>
</dbReference>
<dbReference type="SMART" id="SM00822">
    <property type="entry name" value="PKS_KR"/>
    <property type="match status" value="3"/>
</dbReference>
<dbReference type="RefSeq" id="WP_193429068.1">
    <property type="nucleotide sequence ID" value="NZ_CBCSIP010000025.1"/>
</dbReference>
<dbReference type="Pfam" id="PF08659">
    <property type="entry name" value="KR"/>
    <property type="match status" value="3"/>
</dbReference>
<dbReference type="CDD" id="cd08953">
    <property type="entry name" value="KR_2_SDR_x"/>
    <property type="match status" value="3"/>
</dbReference>
<dbReference type="InterPro" id="IPR016039">
    <property type="entry name" value="Thiolase-like"/>
</dbReference>
<evidence type="ECO:0000259" key="11">
    <source>
        <dbReference type="PROSITE" id="PS52004"/>
    </source>
</evidence>
<feature type="domain" description="Carrier" evidence="10">
    <location>
        <begin position="514"/>
        <end position="588"/>
    </location>
</feature>
<accession>A0ABR9PVF8</accession>
<keyword evidence="7" id="KW-0677">Repeat</keyword>
<feature type="domain" description="Ketosynthase family 3 (KS3)" evidence="11">
    <location>
        <begin position="3363"/>
        <end position="3799"/>
    </location>
</feature>
<dbReference type="InterPro" id="IPR000873">
    <property type="entry name" value="AMP-dep_synth/lig_dom"/>
</dbReference>
<dbReference type="InterPro" id="IPR057326">
    <property type="entry name" value="KR_dom"/>
</dbReference>
<proteinExistence type="predicted"/>
<dbReference type="Pfam" id="PF13193">
    <property type="entry name" value="AMP-binding_C"/>
    <property type="match status" value="1"/>
</dbReference>
<dbReference type="Pfam" id="PF22336">
    <property type="entry name" value="RhiE-like_linker"/>
    <property type="match status" value="4"/>
</dbReference>
<dbReference type="Proteomes" id="UP001516472">
    <property type="component" value="Unassembled WGS sequence"/>
</dbReference>
<dbReference type="InterPro" id="IPR036736">
    <property type="entry name" value="ACP-like_sf"/>
</dbReference>
<dbReference type="Pfam" id="PF00550">
    <property type="entry name" value="PP-binding"/>
    <property type="match status" value="5"/>
</dbReference>
<dbReference type="Gene3D" id="1.10.1200.10">
    <property type="entry name" value="ACP-like"/>
    <property type="match status" value="6"/>
</dbReference>
<keyword evidence="6" id="KW-0808">Transferase</keyword>
<dbReference type="Pfam" id="PF14765">
    <property type="entry name" value="PS-DH"/>
    <property type="match status" value="3"/>
</dbReference>
<feature type="domain" description="PKS/mFAS DH" evidence="12">
    <location>
        <begin position="6333"/>
        <end position="6607"/>
    </location>
</feature>
<feature type="active site" description="Proton acceptor; for dehydratase activity" evidence="8">
    <location>
        <position position="4846"/>
    </location>
</feature>
<dbReference type="InterPro" id="IPR054514">
    <property type="entry name" value="RhiE-like_linker"/>
</dbReference>
<dbReference type="SUPFAM" id="SSF53901">
    <property type="entry name" value="Thiolase-like"/>
    <property type="match status" value="5"/>
</dbReference>
<feature type="domain" description="Ketosynthase family 3 (KS3)" evidence="11">
    <location>
        <begin position="2147"/>
        <end position="2568"/>
    </location>
</feature>
<evidence type="ECO:0000256" key="6">
    <source>
        <dbReference type="ARBA" id="ARBA00022679"/>
    </source>
</evidence>
<dbReference type="Pfam" id="PF00501">
    <property type="entry name" value="AMP-binding"/>
    <property type="match status" value="1"/>
</dbReference>
<dbReference type="InterPro" id="IPR042099">
    <property type="entry name" value="ANL_N_sf"/>
</dbReference>
<dbReference type="PANTHER" id="PTHR43775">
    <property type="entry name" value="FATTY ACID SYNTHASE"/>
    <property type="match status" value="1"/>
</dbReference>
<dbReference type="SMART" id="SM01294">
    <property type="entry name" value="PKS_PP_betabranch"/>
    <property type="match status" value="1"/>
</dbReference>
<keyword evidence="4" id="KW-0963">Cytoplasm</keyword>
<dbReference type="InterPro" id="IPR050091">
    <property type="entry name" value="PKS_NRPS_Biosynth_Enz"/>
</dbReference>
<dbReference type="InterPro" id="IPR042104">
    <property type="entry name" value="PKS_dehydratase_sf"/>
</dbReference>
<dbReference type="Gene3D" id="3.30.300.30">
    <property type="match status" value="1"/>
</dbReference>
<dbReference type="InterPro" id="IPR009081">
    <property type="entry name" value="PP-bd_ACP"/>
</dbReference>
<dbReference type="Pfam" id="PF02801">
    <property type="entry name" value="Ketoacyl-synt_C"/>
    <property type="match status" value="5"/>
</dbReference>
<dbReference type="Gene3D" id="3.10.129.110">
    <property type="entry name" value="Polyketide synthase dehydratase"/>
    <property type="match status" value="3"/>
</dbReference>
<dbReference type="Pfam" id="PF16197">
    <property type="entry name" value="KAsynt_C_assoc"/>
    <property type="match status" value="2"/>
</dbReference>
<comment type="caution">
    <text evidence="13">The sequence shown here is derived from an EMBL/GenBank/DDBJ whole genome shotgun (WGS) entry which is preliminary data.</text>
</comment>
<feature type="region of interest" description="N-terminal hotdog fold" evidence="8">
    <location>
        <begin position="4815"/>
        <end position="4935"/>
    </location>
</feature>
<evidence type="ECO:0000313" key="14">
    <source>
        <dbReference type="Proteomes" id="UP001516472"/>
    </source>
</evidence>
<dbReference type="PROSITE" id="PS52004">
    <property type="entry name" value="KS3_2"/>
    <property type="match status" value="5"/>
</dbReference>
<organism evidence="13 14">
    <name type="scientific">Corallococcus soli</name>
    <dbReference type="NCBI Taxonomy" id="2710757"/>
    <lineage>
        <taxon>Bacteria</taxon>
        <taxon>Pseudomonadati</taxon>
        <taxon>Myxococcota</taxon>
        <taxon>Myxococcia</taxon>
        <taxon>Myxococcales</taxon>
        <taxon>Cystobacterineae</taxon>
        <taxon>Myxococcaceae</taxon>
        <taxon>Corallococcus</taxon>
    </lineage>
</organism>
<feature type="active site" description="Proton donor; for dehydratase activity" evidence="8">
    <location>
        <position position="5011"/>
    </location>
</feature>
<evidence type="ECO:0000259" key="10">
    <source>
        <dbReference type="PROSITE" id="PS50075"/>
    </source>
</evidence>
<feature type="domain" description="PKS/mFAS DH" evidence="12">
    <location>
        <begin position="4815"/>
        <end position="5091"/>
    </location>
</feature>
<dbReference type="InterPro" id="IPR049490">
    <property type="entry name" value="C883_1060-like_KR_N"/>
</dbReference>
<evidence type="ECO:0000256" key="4">
    <source>
        <dbReference type="ARBA" id="ARBA00022490"/>
    </source>
</evidence>
<dbReference type="SUPFAM" id="SSF51735">
    <property type="entry name" value="NAD(P)-binding Rossmann-fold domains"/>
    <property type="match status" value="5"/>
</dbReference>
<gene>
    <name evidence="13" type="ORF">G4177_27190</name>
</gene>
<feature type="domain" description="Carrier" evidence="10">
    <location>
        <begin position="3248"/>
        <end position="3325"/>
    </location>
</feature>
<evidence type="ECO:0000256" key="5">
    <source>
        <dbReference type="ARBA" id="ARBA00022553"/>
    </source>
</evidence>
<dbReference type="Pfam" id="PF00109">
    <property type="entry name" value="ketoacyl-synt"/>
    <property type="match status" value="5"/>
</dbReference>
<dbReference type="InterPro" id="IPR020841">
    <property type="entry name" value="PKS_Beta-ketoAc_synthase_dom"/>
</dbReference>
<dbReference type="CDD" id="cd00833">
    <property type="entry name" value="PKS"/>
    <property type="match status" value="5"/>
</dbReference>
<protein>
    <submittedName>
        <fullName evidence="13">SDR family NAD(P)-dependent oxidoreductase</fullName>
    </submittedName>
</protein>
<evidence type="ECO:0000313" key="13">
    <source>
        <dbReference type="EMBL" id="MBE4751859.1"/>
    </source>
</evidence>
<dbReference type="InterPro" id="IPR036291">
    <property type="entry name" value="NAD(P)-bd_dom_sf"/>
</dbReference>
<feature type="active site" description="Proton donor; for dehydratase activity" evidence="8">
    <location>
        <position position="1449"/>
    </location>
</feature>
<comment type="subcellular location">
    <subcellularLocation>
        <location evidence="1">Cytoplasm</location>
    </subcellularLocation>
</comment>
<feature type="region of interest" description="C-terminal hotdog fold" evidence="8">
    <location>
        <begin position="4951"/>
        <end position="5091"/>
    </location>
</feature>
<dbReference type="InterPro" id="IPR006162">
    <property type="entry name" value="Ppantetheine_attach_site"/>
</dbReference>
<dbReference type="InterPro" id="IPR020807">
    <property type="entry name" value="PKS_DH"/>
</dbReference>
<dbReference type="InterPro" id="IPR020806">
    <property type="entry name" value="PKS_PP-bd"/>
</dbReference>
<feature type="active site" description="Proton donor; for dehydratase activity" evidence="8">
    <location>
        <position position="6529"/>
    </location>
</feature>
<dbReference type="SUPFAM" id="SSF47336">
    <property type="entry name" value="ACP-like"/>
    <property type="match status" value="6"/>
</dbReference>
<dbReference type="InterPro" id="IPR018201">
    <property type="entry name" value="Ketoacyl_synth_AS"/>
</dbReference>
<dbReference type="InterPro" id="IPR049552">
    <property type="entry name" value="PKS_DH_N"/>
</dbReference>
<feature type="active site" description="Proton acceptor; for dehydratase activity" evidence="8">
    <location>
        <position position="1282"/>
    </location>
</feature>
<dbReference type="PROSITE" id="PS52019">
    <property type="entry name" value="PKS_MFAS_DH"/>
    <property type="match status" value="3"/>
</dbReference>
<evidence type="ECO:0000259" key="12">
    <source>
        <dbReference type="PROSITE" id="PS52019"/>
    </source>
</evidence>
<feature type="region of interest" description="C-terminal hotdog fold" evidence="8">
    <location>
        <begin position="1388"/>
        <end position="1534"/>
    </location>
</feature>
<dbReference type="SMART" id="SM00825">
    <property type="entry name" value="PKS_KS"/>
    <property type="match status" value="5"/>
</dbReference>
<dbReference type="Pfam" id="PF21089">
    <property type="entry name" value="PKS_DH_N"/>
    <property type="match status" value="3"/>
</dbReference>
<feature type="active site" description="Proton acceptor; for dehydratase activity" evidence="8">
    <location>
        <position position="6365"/>
    </location>
</feature>
<feature type="domain" description="Ketosynthase family 3 (KS3)" evidence="11">
    <location>
        <begin position="5722"/>
        <end position="6151"/>
    </location>
</feature>
<dbReference type="InterPro" id="IPR014030">
    <property type="entry name" value="Ketoacyl_synth_N"/>
</dbReference>
<feature type="domain" description="PKS/mFAS DH" evidence="12">
    <location>
        <begin position="1253"/>
        <end position="1534"/>
    </location>
</feature>
<evidence type="ECO:0000256" key="9">
    <source>
        <dbReference type="SAM" id="MobiDB-lite"/>
    </source>
</evidence>
<feature type="region of interest" description="N-terminal hotdog fold" evidence="8">
    <location>
        <begin position="6333"/>
        <end position="6453"/>
    </location>
</feature>
<evidence type="ECO:0000256" key="7">
    <source>
        <dbReference type="ARBA" id="ARBA00022737"/>
    </source>
</evidence>
<feature type="domain" description="Carrier" evidence="10">
    <location>
        <begin position="3996"/>
        <end position="4075"/>
    </location>
</feature>
<name>A0ABR9PVF8_9BACT</name>
<feature type="region of interest" description="Disordered" evidence="9">
    <location>
        <begin position="5577"/>
        <end position="5599"/>
    </location>
</feature>
<dbReference type="PROSITE" id="PS00012">
    <property type="entry name" value="PHOSPHOPANTETHEINE"/>
    <property type="match status" value="1"/>
</dbReference>
<dbReference type="PROSITE" id="PS00606">
    <property type="entry name" value="KS3_1"/>
    <property type="match status" value="3"/>
</dbReference>
<dbReference type="InterPro" id="IPR049900">
    <property type="entry name" value="PKS_mFAS_DH"/>
</dbReference>
<dbReference type="Gene3D" id="3.40.50.12780">
    <property type="entry name" value="N-terminal domain of ligase-like"/>
    <property type="match status" value="1"/>
</dbReference>
<feature type="domain" description="Ketosynthase family 3 (KS3)" evidence="11">
    <location>
        <begin position="4117"/>
        <end position="4554"/>
    </location>
</feature>
<feature type="domain" description="Carrier" evidence="10">
    <location>
        <begin position="4609"/>
        <end position="4683"/>
    </location>
</feature>
<evidence type="ECO:0000256" key="2">
    <source>
        <dbReference type="ARBA" id="ARBA00004792"/>
    </source>
</evidence>
<feature type="region of interest" description="C-terminal hotdog fold" evidence="8">
    <location>
        <begin position="6468"/>
        <end position="6607"/>
    </location>
</feature>
<dbReference type="InterPro" id="IPR032821">
    <property type="entry name" value="PKS_assoc"/>
</dbReference>
<dbReference type="Pfam" id="PF21394">
    <property type="entry name" value="Beta-ketacyl_N"/>
    <property type="match status" value="1"/>
</dbReference>
<dbReference type="InterPro" id="IPR014031">
    <property type="entry name" value="Ketoacyl_synth_C"/>
</dbReference>
<dbReference type="Gene3D" id="3.40.47.10">
    <property type="match status" value="5"/>
</dbReference>
<dbReference type="SUPFAM" id="SSF56801">
    <property type="entry name" value="Acetyl-CoA synthetase-like"/>
    <property type="match status" value="1"/>
</dbReference>
<dbReference type="InterPro" id="IPR013968">
    <property type="entry name" value="PKS_KR"/>
</dbReference>
<dbReference type="PROSITE" id="PS50075">
    <property type="entry name" value="CARRIER"/>
    <property type="match status" value="5"/>
</dbReference>
<feature type="domain" description="Ketosynthase family 3 (KS3)" evidence="11">
    <location>
        <begin position="639"/>
        <end position="1077"/>
    </location>
</feature>
<keyword evidence="3" id="KW-0596">Phosphopantetheine</keyword>
<dbReference type="SMART" id="SM00826">
    <property type="entry name" value="PKS_DH"/>
    <property type="match status" value="3"/>
</dbReference>
<feature type="domain" description="Carrier" evidence="10">
    <location>
        <begin position="5597"/>
        <end position="5674"/>
    </location>
</feature>